<protein>
    <submittedName>
        <fullName evidence="9">Glutamyl aminopeptidase</fullName>
        <ecNumber evidence="9">3.4.11.7</ecNumber>
    </submittedName>
</protein>
<evidence type="ECO:0000256" key="4">
    <source>
        <dbReference type="ARBA" id="ARBA00022723"/>
    </source>
</evidence>
<dbReference type="SUPFAM" id="SSF101821">
    <property type="entry name" value="Aminopeptidase/glucanase lid domain"/>
    <property type="match status" value="1"/>
</dbReference>
<evidence type="ECO:0000313" key="10">
    <source>
        <dbReference type="Proteomes" id="UP000019450"/>
    </source>
</evidence>
<sequence>MEKLKELLLIPGISGYENKVIEFLKKEFSNLKYKYTRDNLGSIIFTKDNSNKDSNLKRIVIDAHIDEVGFLITELNENGTVVIESVGGLNLKLMQGQVFEVWDTNFENYNLAILTFPNQQEKDLDLTKAILDLGFRSKKDLLSNNIKIGSSVTFPSFYQENKDSILSKSIDNRLGAFIALNLAKKLNERDLNFNINFVFSVQEEVGLRGSRTAVYDLNPDLVIVVDISPSYELEGKDSPYGLLGQGTMLRHKDVYTIYKKDVVIFLRNLFNESKIKYQNYFSFGGTNAGIIQLIKDGILVIPFGLVARNIHTSLAIVDKKDLEETEKGLEILINKIDQNLKTKGILLN</sequence>
<name>W8GIX0_9MOLU</name>
<keyword evidence="5 9" id="KW-0378">Hydrolase</keyword>
<keyword evidence="4 8" id="KW-0479">Metal-binding</keyword>
<feature type="binding site" evidence="8">
    <location>
        <position position="226"/>
    </location>
    <ligand>
        <name>Zn(2+)</name>
        <dbReference type="ChEBI" id="CHEBI:29105"/>
        <label>1</label>
    </ligand>
</feature>
<dbReference type="PIRSF" id="PIRSF001123">
    <property type="entry name" value="PepA_GA"/>
    <property type="match status" value="1"/>
</dbReference>
<keyword evidence="2 9" id="KW-0031">Aminopeptidase</keyword>
<dbReference type="RefSeq" id="WP_025208488.1">
    <property type="nucleotide sequence ID" value="NZ_CP006932.1"/>
</dbReference>
<evidence type="ECO:0000256" key="5">
    <source>
        <dbReference type="ARBA" id="ARBA00022801"/>
    </source>
</evidence>
<evidence type="ECO:0000313" key="9">
    <source>
        <dbReference type="EMBL" id="AHK22187.1"/>
    </source>
</evidence>
<feature type="active site" description="Proton acceptor" evidence="7">
    <location>
        <position position="203"/>
    </location>
</feature>
<dbReference type="EMBL" id="CP006932">
    <property type="protein sequence ID" value="AHK22187.1"/>
    <property type="molecule type" value="Genomic_DNA"/>
</dbReference>
<dbReference type="InterPro" id="IPR051464">
    <property type="entry name" value="Peptidase_M42_aminopept"/>
</dbReference>
<dbReference type="HOGENOM" id="CLU_047249_0_2_14"/>
<dbReference type="eggNOG" id="COG1363">
    <property type="taxonomic scope" value="Bacteria"/>
</dbReference>
<evidence type="ECO:0000256" key="8">
    <source>
        <dbReference type="PIRSR" id="PIRSR001123-2"/>
    </source>
</evidence>
<dbReference type="GO" id="GO:0004230">
    <property type="term" value="F:glutamyl aminopeptidase activity"/>
    <property type="evidence" value="ECO:0007669"/>
    <property type="project" value="UniProtKB-EC"/>
</dbReference>
<dbReference type="PANTHER" id="PTHR32481">
    <property type="entry name" value="AMINOPEPTIDASE"/>
    <property type="match status" value="1"/>
</dbReference>
<keyword evidence="10" id="KW-1185">Reference proteome</keyword>
<evidence type="ECO:0000256" key="1">
    <source>
        <dbReference type="ARBA" id="ARBA00006272"/>
    </source>
</evidence>
<feature type="binding site" evidence="8">
    <location>
        <position position="311"/>
    </location>
    <ligand>
        <name>Zn(2+)</name>
        <dbReference type="ChEBI" id="CHEBI:29105"/>
        <label>2</label>
    </ligand>
</feature>
<evidence type="ECO:0000256" key="7">
    <source>
        <dbReference type="PIRSR" id="PIRSR001123-1"/>
    </source>
</evidence>
<dbReference type="InterPro" id="IPR023367">
    <property type="entry name" value="Peptidase_M42_dom2"/>
</dbReference>
<feature type="binding site" evidence="8">
    <location>
        <position position="204"/>
    </location>
    <ligand>
        <name>Zn(2+)</name>
        <dbReference type="ChEBI" id="CHEBI:29105"/>
        <label>2</label>
    </ligand>
</feature>
<comment type="similarity">
    <text evidence="1 6">Belongs to the peptidase M42 family.</text>
</comment>
<dbReference type="GO" id="GO:0006508">
    <property type="term" value="P:proteolysis"/>
    <property type="evidence" value="ECO:0007669"/>
    <property type="project" value="UniProtKB-KW"/>
</dbReference>
<dbReference type="Proteomes" id="UP000019450">
    <property type="component" value="Chromosome"/>
</dbReference>
<gene>
    <name evidence="9" type="primary">pepA</name>
    <name evidence="9" type="ORF">X271_00073</name>
</gene>
<proteinExistence type="inferred from homology"/>
<dbReference type="Gene3D" id="2.40.30.40">
    <property type="entry name" value="Peptidase M42, domain 2"/>
    <property type="match status" value="1"/>
</dbReference>
<dbReference type="SUPFAM" id="SSF53187">
    <property type="entry name" value="Zn-dependent exopeptidases"/>
    <property type="match status" value="1"/>
</dbReference>
<dbReference type="OrthoDB" id="9772053at2"/>
<dbReference type="Gene3D" id="3.40.630.10">
    <property type="entry name" value="Zn peptidases"/>
    <property type="match status" value="1"/>
</dbReference>
<accession>W8GIX0</accession>
<feature type="binding site" evidence="8">
    <location>
        <position position="171"/>
    </location>
    <ligand>
        <name>Zn(2+)</name>
        <dbReference type="ChEBI" id="CHEBI:29105"/>
        <label>2</label>
    </ligand>
</feature>
<organism evidence="9 10">
    <name type="scientific">Candidatus Hepatoplasma crinochetorum Av</name>
    <dbReference type="NCBI Taxonomy" id="1427984"/>
    <lineage>
        <taxon>Bacteria</taxon>
        <taxon>Bacillati</taxon>
        <taxon>Mycoplasmatota</taxon>
        <taxon>Mollicutes</taxon>
        <taxon>Candidatus Hepatoplasmataceae</taxon>
        <taxon>Candidatus Hepatoplasma</taxon>
    </lineage>
</organism>
<dbReference type="KEGG" id="hcr:X271_00073"/>
<comment type="cofactor">
    <cofactor evidence="8">
        <name>a divalent metal cation</name>
        <dbReference type="ChEBI" id="CHEBI:60240"/>
    </cofactor>
    <text evidence="8">Binds 2 divalent metal cations per subunit.</text>
</comment>
<dbReference type="EC" id="3.4.11.7" evidence="9"/>
<dbReference type="GO" id="GO:0046872">
    <property type="term" value="F:metal ion binding"/>
    <property type="evidence" value="ECO:0007669"/>
    <property type="project" value="UniProtKB-UniRule"/>
</dbReference>
<dbReference type="InterPro" id="IPR008007">
    <property type="entry name" value="Peptidase_M42"/>
</dbReference>
<evidence type="ECO:0000256" key="6">
    <source>
        <dbReference type="PIRNR" id="PIRNR001123"/>
    </source>
</evidence>
<keyword evidence="3" id="KW-0645">Protease</keyword>
<evidence type="ECO:0000256" key="2">
    <source>
        <dbReference type="ARBA" id="ARBA00022438"/>
    </source>
</evidence>
<dbReference type="Pfam" id="PF05343">
    <property type="entry name" value="Peptidase_M42"/>
    <property type="match status" value="1"/>
</dbReference>
<feature type="binding site" evidence="8">
    <location>
        <position position="64"/>
    </location>
    <ligand>
        <name>Zn(2+)</name>
        <dbReference type="ChEBI" id="CHEBI:29105"/>
        <label>1</label>
    </ligand>
</feature>
<dbReference type="AlphaFoldDB" id="W8GIX0"/>
<dbReference type="PANTHER" id="PTHR32481:SF0">
    <property type="entry name" value="AMINOPEPTIDASE YPDE-RELATED"/>
    <property type="match status" value="1"/>
</dbReference>
<reference evidence="9 10" key="1">
    <citation type="journal article" date="2014" name="Genome Biol. Evol.">
        <title>Phylogenomics of "Candidatus Hepatoplasma crinochetorum," a Lineage of Mollicutes Associated with Noninsect Arthropods.</title>
        <authorList>
            <person name="Leclercq S."/>
            <person name="Dittmer J."/>
            <person name="Bouchon D."/>
            <person name="Cordaux R."/>
        </authorList>
    </citation>
    <scope>NUCLEOTIDE SEQUENCE [LARGE SCALE GENOMIC DNA]</scope>
    <source>
        <strain evidence="9 10">Av</strain>
    </source>
</reference>
<feature type="binding site" evidence="8">
    <location>
        <position position="171"/>
    </location>
    <ligand>
        <name>Zn(2+)</name>
        <dbReference type="ChEBI" id="CHEBI:29105"/>
        <label>1</label>
    </ligand>
</feature>
<evidence type="ECO:0000256" key="3">
    <source>
        <dbReference type="ARBA" id="ARBA00022670"/>
    </source>
</evidence>
<dbReference type="STRING" id="1427984.X271_00073"/>